<dbReference type="PANTHER" id="PTHR43235">
    <property type="entry name" value="GLUTAMINE AMIDOTRANSFERASE PB2B2.05-RELATED"/>
    <property type="match status" value="1"/>
</dbReference>
<dbReference type="SUPFAM" id="SSF52317">
    <property type="entry name" value="Class I glutamine amidotransferase-like"/>
    <property type="match status" value="1"/>
</dbReference>
<dbReference type="STRING" id="75379.Tint_2973"/>
<organism evidence="1">
    <name type="scientific">Thiomonas intermedia (strain K12)</name>
    <name type="common">Thiobacillus intermedius</name>
    <dbReference type="NCBI Taxonomy" id="75379"/>
    <lineage>
        <taxon>Bacteria</taxon>
        <taxon>Pseudomonadati</taxon>
        <taxon>Pseudomonadota</taxon>
        <taxon>Betaproteobacteria</taxon>
        <taxon>Burkholderiales</taxon>
        <taxon>Thiomonas</taxon>
    </lineage>
</organism>
<dbReference type="MEROPS" id="C26.961"/>
<dbReference type="PANTHER" id="PTHR43235:SF1">
    <property type="entry name" value="GLUTAMINE AMIDOTRANSFERASE PB2B2.05-RELATED"/>
    <property type="match status" value="1"/>
</dbReference>
<protein>
    <submittedName>
        <fullName evidence="1">Peptidase C26</fullName>
    </submittedName>
</protein>
<dbReference type="GO" id="GO:0005829">
    <property type="term" value="C:cytosol"/>
    <property type="evidence" value="ECO:0007669"/>
    <property type="project" value="TreeGrafter"/>
</dbReference>
<dbReference type="Gene3D" id="3.40.50.880">
    <property type="match status" value="1"/>
</dbReference>
<accession>D5WZB0</accession>
<reference evidence="1" key="1">
    <citation type="submission" date="2010-04" db="EMBL/GenBank/DDBJ databases">
        <title>Complete sequence of Thiomonas intermedia K12.</title>
        <authorList>
            <consortium name="US DOE Joint Genome Institute"/>
            <person name="Lucas S."/>
            <person name="Copeland A."/>
            <person name="Lapidus A."/>
            <person name="Cheng J.-F."/>
            <person name="Bruce D."/>
            <person name="Goodwin L."/>
            <person name="Pitluck S."/>
            <person name="Davenport K."/>
            <person name="Detter J.C."/>
            <person name="Han C."/>
            <person name="Tapia R."/>
            <person name="Land M."/>
            <person name="Hauser L."/>
            <person name="Kyrpides N."/>
            <person name="Ovchinnikova G."/>
            <person name="Kerfeld C.A."/>
            <person name="Cannon G.C."/>
            <person name="Heinhorst S."/>
            <person name="Woyke T."/>
        </authorList>
    </citation>
    <scope>NUCLEOTIDE SEQUENCE [LARGE SCALE GENOMIC DNA]</scope>
    <source>
        <strain evidence="1">K12</strain>
    </source>
</reference>
<name>D5WZB0_THIK1</name>
<gene>
    <name evidence="1" type="ordered locus">Tint_2973</name>
</gene>
<dbReference type="PROSITE" id="PS51273">
    <property type="entry name" value="GATASE_TYPE_1"/>
    <property type="match status" value="1"/>
</dbReference>
<dbReference type="KEGG" id="tin:Tint_2973"/>
<dbReference type="AlphaFoldDB" id="D5WZB0"/>
<dbReference type="BioCyc" id="TINT75379:TINT_RS14895-MONOMER"/>
<dbReference type="HOGENOM" id="CLU_030756_2_1_4"/>
<dbReference type="GO" id="GO:0033969">
    <property type="term" value="F:gamma-glutamyl-gamma-aminobutyrate hydrolase activity"/>
    <property type="evidence" value="ECO:0007669"/>
    <property type="project" value="TreeGrafter"/>
</dbReference>
<dbReference type="InterPro" id="IPR044668">
    <property type="entry name" value="PuuD-like"/>
</dbReference>
<dbReference type="GO" id="GO:0006598">
    <property type="term" value="P:polyamine catabolic process"/>
    <property type="evidence" value="ECO:0007669"/>
    <property type="project" value="TreeGrafter"/>
</dbReference>
<dbReference type="EMBL" id="CP002021">
    <property type="protein sequence ID" value="ADG32308.1"/>
    <property type="molecule type" value="Genomic_DNA"/>
</dbReference>
<proteinExistence type="predicted"/>
<dbReference type="InterPro" id="IPR029062">
    <property type="entry name" value="Class_I_gatase-like"/>
</dbReference>
<dbReference type="InterPro" id="IPR011697">
    <property type="entry name" value="Peptidase_C26"/>
</dbReference>
<dbReference type="CDD" id="cd01745">
    <property type="entry name" value="GATase1_2"/>
    <property type="match status" value="1"/>
</dbReference>
<dbReference type="Pfam" id="PF07722">
    <property type="entry name" value="Peptidase_C26"/>
    <property type="match status" value="1"/>
</dbReference>
<evidence type="ECO:0000313" key="1">
    <source>
        <dbReference type="EMBL" id="ADG32308.1"/>
    </source>
</evidence>
<dbReference type="eggNOG" id="COG2071">
    <property type="taxonomic scope" value="Bacteria"/>
</dbReference>
<sequence>MATKPLKIGISARIDHPQPGQAGLRSKTLQYLEQSVAHWAMSRDVLVFMVPTVATGGGIVRSNIRLSDYADALDGLILQGGSDMSPHSYGEEPLKPEWAGDPVRDGYEMELLHEFIEVRKPVLGICRGAQLINVAMGGTLYQDLPTQLTHSHTQHLSDAYDRHFHPVRFTEGGLLARLYPEVDPGTLNIVSVHHQAVRSLGRDLVVDAISPEDGLPEAIRGTGRNFLLGLQWHPEFHHPSNPELLDCTPILDEFLRNVRKRRW</sequence>